<dbReference type="PANTHER" id="PTHR35604">
    <property type="entry name" value="TRANSPOSASE INSH FOR INSERTION SEQUENCE ELEMENT IS5A-RELATED"/>
    <property type="match status" value="1"/>
</dbReference>
<organism evidence="2 3">
    <name type="scientific">Bradyrhizobium yuanmingense</name>
    <dbReference type="NCBI Taxonomy" id="108015"/>
    <lineage>
        <taxon>Bacteria</taxon>
        <taxon>Pseudomonadati</taxon>
        <taxon>Pseudomonadota</taxon>
        <taxon>Alphaproteobacteria</taxon>
        <taxon>Hyphomicrobiales</taxon>
        <taxon>Nitrobacteraceae</taxon>
        <taxon>Bradyrhizobium</taxon>
    </lineage>
</organism>
<feature type="domain" description="Transposase InsH N-terminal" evidence="1">
    <location>
        <begin position="25"/>
        <end position="95"/>
    </location>
</feature>
<evidence type="ECO:0000313" key="3">
    <source>
        <dbReference type="Proteomes" id="UP001565474"/>
    </source>
</evidence>
<name>A0ABV4G7B2_9BRAD</name>
<proteinExistence type="predicted"/>
<dbReference type="EMBL" id="JBGBZN010000001">
    <property type="protein sequence ID" value="MEY9467792.1"/>
    <property type="molecule type" value="Genomic_DNA"/>
</dbReference>
<dbReference type="InterPro" id="IPR008490">
    <property type="entry name" value="Transposase_InsH_N"/>
</dbReference>
<evidence type="ECO:0000313" key="2">
    <source>
        <dbReference type="EMBL" id="MEY9467792.1"/>
    </source>
</evidence>
<dbReference type="Pfam" id="PF05598">
    <property type="entry name" value="DUF772"/>
    <property type="match status" value="1"/>
</dbReference>
<protein>
    <recommendedName>
        <fullName evidence="1">Transposase InsH N-terminal domain-containing protein</fullName>
    </recommendedName>
</protein>
<evidence type="ECO:0000259" key="1">
    <source>
        <dbReference type="Pfam" id="PF05598"/>
    </source>
</evidence>
<sequence>MAFPSFIQSSFILEEAVNPESAKDSVRYPYYSSTGRPSIDPELMIRMLIVGYVFAIRSERLLCREVQVNLAYRWFCKLGIEDAIPDHSAFSRARNERFREGDVVRRVFKVEACPAKPTMVLSHLQRKVSRSTRRRWRST</sequence>
<comment type="caution">
    <text evidence="2">The sequence shown here is derived from an EMBL/GenBank/DDBJ whole genome shotgun (WGS) entry which is preliminary data.</text>
</comment>
<accession>A0ABV4G7B2</accession>
<dbReference type="Proteomes" id="UP001565474">
    <property type="component" value="Unassembled WGS sequence"/>
</dbReference>
<keyword evidence="3" id="KW-1185">Reference proteome</keyword>
<dbReference type="PANTHER" id="PTHR35604:SF2">
    <property type="entry name" value="TRANSPOSASE INSH FOR INSERTION SEQUENCE ELEMENT IS5A-RELATED"/>
    <property type="match status" value="1"/>
</dbReference>
<gene>
    <name evidence="2" type="ORF">ABH992_000191</name>
</gene>
<reference evidence="2 3" key="1">
    <citation type="submission" date="2024-07" db="EMBL/GenBank/DDBJ databases">
        <title>Genomic Encyclopedia of Type Strains, Phase V (KMG-V): Genome sequencing to study the core and pangenomes of soil and plant-associated prokaryotes.</title>
        <authorList>
            <person name="Whitman W."/>
        </authorList>
    </citation>
    <scope>NUCLEOTIDE SEQUENCE [LARGE SCALE GENOMIC DNA]</scope>
    <source>
        <strain evidence="2 3">USDA 222</strain>
    </source>
</reference>